<dbReference type="AlphaFoldDB" id="A0A3S9NIE3"/>
<dbReference type="EMBL" id="CP034547">
    <property type="protein sequence ID" value="AZQ55357.1"/>
    <property type="molecule type" value="Genomic_DNA"/>
</dbReference>
<sequence length="486" mass="53052">MNAERRARRAKQNISAMVFMKTGISGNGNFIGIVLLIGLASSLVGCASIQRSTYERPALSILPKWRSPTSDLSGVYPSSWWTTFHDSTLDRLIEKAIATNWDLATAVLNLRQAGLQVVIAGEQGYPLISSGVGLSASHGFKAPKVTTKLATTSLSASWQLDLWGNIADQVDAAEWEARASEQDRSAVAMSVASQVADYYWQLALLADQIDRNQEAIKYEEKTVQLVQTRHDIGVATAIDLATARQALNNAEQYRLSLVDQRTRVENSLSIMIGDSVGTRYSVSARALHDLPPAIPAGVPADILSRRPDVKAAELRLREAMRQIDIARTSFYPTFGLTAAGGTSSITLRNLLENPIGSIAESIAFPFLNAWKMNAQINSAKIMYDQHVVAFKKVFYQALVDVENALSSVDDYKQQVAKLQQAVAYAYEEERAYAIQYKIGTGPLQALLDANEAVRNAELSLSLANYDVLVSEVALFAALGSGFDMPQ</sequence>
<dbReference type="Proteomes" id="UP000277191">
    <property type="component" value="Chromosome 3"/>
</dbReference>
<keyword evidence="2" id="KW-1134">Transmembrane beta strand</keyword>
<evidence type="ECO:0000256" key="2">
    <source>
        <dbReference type="RuleBase" id="RU362097"/>
    </source>
</evidence>
<dbReference type="InterPro" id="IPR003423">
    <property type="entry name" value="OMP_efflux"/>
</dbReference>
<reference evidence="4 5" key="1">
    <citation type="submission" date="2018-12" db="EMBL/GenBank/DDBJ databases">
        <title>Cadmium resistance mechanism in endophytic bacteria Burkholderia cenocepacia YG-3.</title>
        <authorList>
            <person name="Zhang X."/>
            <person name="Wang X."/>
            <person name="Zhu Y."/>
        </authorList>
    </citation>
    <scope>NUCLEOTIDE SEQUENCE [LARGE SCALE GENOMIC DNA]</scope>
    <source>
        <strain evidence="4 5">YG-3</strain>
    </source>
</reference>
<evidence type="ECO:0000256" key="3">
    <source>
        <dbReference type="SAM" id="Coils"/>
    </source>
</evidence>
<protein>
    <submittedName>
        <fullName evidence="4">Efflux transporter outer membrane subunit</fullName>
    </submittedName>
</protein>
<accession>A0A3S9NIE3</accession>
<comment type="subcellular location">
    <subcellularLocation>
        <location evidence="2">Cell membrane</location>
        <topology evidence="2">Lipid-anchor</topology>
    </subcellularLocation>
</comment>
<dbReference type="GO" id="GO:0005886">
    <property type="term" value="C:plasma membrane"/>
    <property type="evidence" value="ECO:0007669"/>
    <property type="project" value="UniProtKB-SubCell"/>
</dbReference>
<dbReference type="PANTHER" id="PTHR30203">
    <property type="entry name" value="OUTER MEMBRANE CATION EFFLUX PROTEIN"/>
    <property type="match status" value="1"/>
</dbReference>
<dbReference type="Gene3D" id="1.20.1600.10">
    <property type="entry name" value="Outer membrane efflux proteins (OEP)"/>
    <property type="match status" value="1"/>
</dbReference>
<comment type="similarity">
    <text evidence="1 2">Belongs to the outer membrane factor (OMF) (TC 1.B.17) family.</text>
</comment>
<evidence type="ECO:0000313" key="4">
    <source>
        <dbReference type="EMBL" id="AZQ55357.1"/>
    </source>
</evidence>
<organism evidence="4 5">
    <name type="scientific">Burkholderia cenocepacia</name>
    <dbReference type="NCBI Taxonomy" id="95486"/>
    <lineage>
        <taxon>Bacteria</taxon>
        <taxon>Pseudomonadati</taxon>
        <taxon>Pseudomonadota</taxon>
        <taxon>Betaproteobacteria</taxon>
        <taxon>Burkholderiales</taxon>
        <taxon>Burkholderiaceae</taxon>
        <taxon>Burkholderia</taxon>
        <taxon>Burkholderia cepacia complex</taxon>
    </lineage>
</organism>
<keyword evidence="2" id="KW-0472">Membrane</keyword>
<keyword evidence="2" id="KW-0449">Lipoprotein</keyword>
<feature type="coiled-coil region" evidence="3">
    <location>
        <begin position="401"/>
        <end position="428"/>
    </location>
</feature>
<dbReference type="GO" id="GO:0015562">
    <property type="term" value="F:efflux transmembrane transporter activity"/>
    <property type="evidence" value="ECO:0007669"/>
    <property type="project" value="InterPro"/>
</dbReference>
<evidence type="ECO:0000256" key="1">
    <source>
        <dbReference type="ARBA" id="ARBA00007613"/>
    </source>
</evidence>
<name>A0A3S9NIE3_9BURK</name>
<keyword evidence="3" id="KW-0175">Coiled coil</keyword>
<dbReference type="PANTHER" id="PTHR30203:SF32">
    <property type="entry name" value="CATION EFFLUX SYSTEM PROTEIN CUSC"/>
    <property type="match status" value="1"/>
</dbReference>
<proteinExistence type="inferred from homology"/>
<dbReference type="SUPFAM" id="SSF56954">
    <property type="entry name" value="Outer membrane efflux proteins (OEP)"/>
    <property type="match status" value="1"/>
</dbReference>
<keyword evidence="2" id="KW-0564">Palmitate</keyword>
<dbReference type="InterPro" id="IPR010131">
    <property type="entry name" value="MdtP/NodT-like"/>
</dbReference>
<dbReference type="Gene3D" id="2.20.200.10">
    <property type="entry name" value="Outer membrane efflux proteins (OEP)"/>
    <property type="match status" value="1"/>
</dbReference>
<gene>
    <name evidence="4" type="ORF">D5R55_31420</name>
</gene>
<dbReference type="NCBIfam" id="TIGR01845">
    <property type="entry name" value="outer_NodT"/>
    <property type="match status" value="1"/>
</dbReference>
<keyword evidence="2" id="KW-0812">Transmembrane</keyword>
<dbReference type="Pfam" id="PF02321">
    <property type="entry name" value="OEP"/>
    <property type="match status" value="2"/>
</dbReference>
<evidence type="ECO:0000313" key="5">
    <source>
        <dbReference type="Proteomes" id="UP000277191"/>
    </source>
</evidence>